<evidence type="ECO:0000313" key="1">
    <source>
        <dbReference type="EMBL" id="JAD17946.1"/>
    </source>
</evidence>
<reference evidence="1" key="2">
    <citation type="journal article" date="2015" name="Data Brief">
        <title>Shoot transcriptome of the giant reed, Arundo donax.</title>
        <authorList>
            <person name="Barrero R.A."/>
            <person name="Guerrero F.D."/>
            <person name="Moolhuijzen P."/>
            <person name="Goolsby J.A."/>
            <person name="Tidwell J."/>
            <person name="Bellgard S.E."/>
            <person name="Bellgard M.I."/>
        </authorList>
    </citation>
    <scope>NUCLEOTIDE SEQUENCE</scope>
    <source>
        <tissue evidence="1">Shoot tissue taken approximately 20 cm above the soil surface</tissue>
    </source>
</reference>
<protein>
    <submittedName>
        <fullName evidence="1">Uncharacterized protein</fullName>
    </submittedName>
</protein>
<reference evidence="1" key="1">
    <citation type="submission" date="2014-09" db="EMBL/GenBank/DDBJ databases">
        <authorList>
            <person name="Magalhaes I.L.F."/>
            <person name="Oliveira U."/>
            <person name="Santos F.R."/>
            <person name="Vidigal T.H.D.A."/>
            <person name="Brescovit A.D."/>
            <person name="Santos A.J."/>
        </authorList>
    </citation>
    <scope>NUCLEOTIDE SEQUENCE</scope>
    <source>
        <tissue evidence="1">Shoot tissue taken approximately 20 cm above the soil surface</tissue>
    </source>
</reference>
<dbReference type="AlphaFoldDB" id="A0A0A9QUF1"/>
<dbReference type="EMBL" id="GBRH01279949">
    <property type="protein sequence ID" value="JAD17946.1"/>
    <property type="molecule type" value="Transcribed_RNA"/>
</dbReference>
<organism evidence="1">
    <name type="scientific">Arundo donax</name>
    <name type="common">Giant reed</name>
    <name type="synonym">Donax arundinaceus</name>
    <dbReference type="NCBI Taxonomy" id="35708"/>
    <lineage>
        <taxon>Eukaryota</taxon>
        <taxon>Viridiplantae</taxon>
        <taxon>Streptophyta</taxon>
        <taxon>Embryophyta</taxon>
        <taxon>Tracheophyta</taxon>
        <taxon>Spermatophyta</taxon>
        <taxon>Magnoliopsida</taxon>
        <taxon>Liliopsida</taxon>
        <taxon>Poales</taxon>
        <taxon>Poaceae</taxon>
        <taxon>PACMAD clade</taxon>
        <taxon>Arundinoideae</taxon>
        <taxon>Arundineae</taxon>
        <taxon>Arundo</taxon>
    </lineage>
</organism>
<accession>A0A0A9QUF1</accession>
<sequence length="39" mass="4522">MYRCYVDHVHDDRTAGREQNITSATNYCFIPGLLITDEC</sequence>
<proteinExistence type="predicted"/>
<name>A0A0A9QUF1_ARUDO</name>